<keyword evidence="4" id="KW-0560">Oxidoreductase</keyword>
<dbReference type="InterPro" id="IPR006314">
    <property type="entry name" value="Dyp_peroxidase"/>
</dbReference>
<dbReference type="SUPFAM" id="SSF54909">
    <property type="entry name" value="Dimeric alpha+beta barrel"/>
    <property type="match status" value="1"/>
</dbReference>
<dbReference type="Pfam" id="PF20628">
    <property type="entry name" value="Dyp_perox_C"/>
    <property type="match status" value="1"/>
</dbReference>
<dbReference type="PANTHER" id="PTHR30521">
    <property type="entry name" value="DEFERROCHELATASE/PEROXIDASE"/>
    <property type="match status" value="1"/>
</dbReference>
<proteinExistence type="inferred from homology"/>
<evidence type="ECO:0000256" key="3">
    <source>
        <dbReference type="ARBA" id="ARBA00022723"/>
    </source>
</evidence>
<evidence type="ECO:0000259" key="7">
    <source>
        <dbReference type="Pfam" id="PF04261"/>
    </source>
</evidence>
<keyword evidence="2" id="KW-0575">Peroxidase</keyword>
<gene>
    <name evidence="9" type="ORF">MNBD_GAMMA04-1430</name>
</gene>
<organism evidence="9">
    <name type="scientific">hydrothermal vent metagenome</name>
    <dbReference type="NCBI Taxonomy" id="652676"/>
    <lineage>
        <taxon>unclassified sequences</taxon>
        <taxon>metagenomes</taxon>
        <taxon>ecological metagenomes</taxon>
    </lineage>
</organism>
<dbReference type="PROSITE" id="PS51404">
    <property type="entry name" value="DYP_PEROXIDASE"/>
    <property type="match status" value="1"/>
</dbReference>
<dbReference type="Pfam" id="PF04261">
    <property type="entry name" value="Dyp_perox_N"/>
    <property type="match status" value="1"/>
</dbReference>
<dbReference type="AlphaFoldDB" id="A0A3B0WGE8"/>
<dbReference type="GO" id="GO:0005829">
    <property type="term" value="C:cytosol"/>
    <property type="evidence" value="ECO:0007669"/>
    <property type="project" value="TreeGrafter"/>
</dbReference>
<evidence type="ECO:0000256" key="4">
    <source>
        <dbReference type="ARBA" id="ARBA00023002"/>
    </source>
</evidence>
<keyword evidence="3" id="KW-0479">Metal-binding</keyword>
<comment type="similarity">
    <text evidence="6">Belongs to the DyP-type peroxidase family.</text>
</comment>
<reference evidence="9" key="1">
    <citation type="submission" date="2018-06" db="EMBL/GenBank/DDBJ databases">
        <authorList>
            <person name="Zhirakovskaya E."/>
        </authorList>
    </citation>
    <scope>NUCLEOTIDE SEQUENCE</scope>
</reference>
<evidence type="ECO:0000256" key="2">
    <source>
        <dbReference type="ARBA" id="ARBA00022559"/>
    </source>
</evidence>
<dbReference type="GO" id="GO:0020037">
    <property type="term" value="F:heme binding"/>
    <property type="evidence" value="ECO:0007669"/>
    <property type="project" value="InterPro"/>
</dbReference>
<evidence type="ECO:0000256" key="6">
    <source>
        <dbReference type="ARBA" id="ARBA00025737"/>
    </source>
</evidence>
<dbReference type="EMBL" id="UOFB01000376">
    <property type="protein sequence ID" value="VAW49747.1"/>
    <property type="molecule type" value="Genomic_DNA"/>
</dbReference>
<dbReference type="InterPro" id="IPR048328">
    <property type="entry name" value="Dyp_perox_C"/>
</dbReference>
<evidence type="ECO:0000259" key="8">
    <source>
        <dbReference type="Pfam" id="PF20628"/>
    </source>
</evidence>
<dbReference type="NCBIfam" id="TIGR01413">
    <property type="entry name" value="Dyp_perox_fam"/>
    <property type="match status" value="1"/>
</dbReference>
<dbReference type="GO" id="GO:0046872">
    <property type="term" value="F:metal ion binding"/>
    <property type="evidence" value="ECO:0007669"/>
    <property type="project" value="UniProtKB-KW"/>
</dbReference>
<accession>A0A3B0WGE8</accession>
<dbReference type="GO" id="GO:0004601">
    <property type="term" value="F:peroxidase activity"/>
    <property type="evidence" value="ECO:0007669"/>
    <property type="project" value="UniProtKB-KW"/>
</dbReference>
<keyword evidence="5" id="KW-0408">Iron</keyword>
<protein>
    <submittedName>
        <fullName evidence="9">Uncharacterized protein</fullName>
    </submittedName>
</protein>
<feature type="domain" description="Dyp-type peroxidase C-terminal" evidence="8">
    <location>
        <begin position="135"/>
        <end position="295"/>
    </location>
</feature>
<sequence length="304" mass="33942">MSNTPQTGIFNEASTHFYFLEYRLNIKDREQVKQAISEALQLCETSYPMVSTVVSFGEKAWHFLQPNWMPATLTSFKALQGQQGHQAPSTQADLFFWVHGTDISQVFDVALIIDRTLKKIADLALQERGFRYHQNLDLIGFEDGTANPETEALKREAAVIAEGLPGAGGSLVLSQKWVHDLDKWNEIPVSCQEAVVGRTKVENIELEGEAMPDDSHISRTDLKVNGVPMKIYRRSAPFGTVTEKGLLFLAFGCELVRFSSQLDSMYGLTEDKKIDQLLNFSKAVSGSYWFAPAQEDLSALLQGT</sequence>
<dbReference type="PANTHER" id="PTHR30521:SF0">
    <property type="entry name" value="DYP-TYPE PEROXIDASE FAMILY PROTEIN"/>
    <property type="match status" value="1"/>
</dbReference>
<evidence type="ECO:0000256" key="5">
    <source>
        <dbReference type="ARBA" id="ARBA00023004"/>
    </source>
</evidence>
<comment type="cofactor">
    <cofactor evidence="1">
        <name>heme b</name>
        <dbReference type="ChEBI" id="CHEBI:60344"/>
    </cofactor>
</comment>
<feature type="domain" description="Dyp-type peroxidase N-terminal" evidence="7">
    <location>
        <begin position="38"/>
        <end position="131"/>
    </location>
</feature>
<dbReference type="InterPro" id="IPR048327">
    <property type="entry name" value="Dyp_perox_N"/>
</dbReference>
<dbReference type="InterPro" id="IPR011008">
    <property type="entry name" value="Dimeric_a/b-barrel"/>
</dbReference>
<name>A0A3B0WGE8_9ZZZZ</name>
<evidence type="ECO:0000256" key="1">
    <source>
        <dbReference type="ARBA" id="ARBA00001970"/>
    </source>
</evidence>
<evidence type="ECO:0000313" key="9">
    <source>
        <dbReference type="EMBL" id="VAW49747.1"/>
    </source>
</evidence>